<keyword evidence="3" id="KW-0812">Transmembrane</keyword>
<gene>
    <name evidence="4" type="ORF">RVF87_02410</name>
</gene>
<feature type="transmembrane region" description="Helical" evidence="3">
    <location>
        <begin position="101"/>
        <end position="122"/>
    </location>
</feature>
<dbReference type="EMBL" id="CP136137">
    <property type="protein sequence ID" value="WYY07961.1"/>
    <property type="molecule type" value="Genomic_DNA"/>
</dbReference>
<evidence type="ECO:0000256" key="2">
    <source>
        <dbReference type="SAM" id="MobiDB-lite"/>
    </source>
</evidence>
<dbReference type="InterPro" id="IPR007060">
    <property type="entry name" value="FtsL/DivIC"/>
</dbReference>
<keyword evidence="1" id="KW-0175">Coiled coil</keyword>
<accession>A0ABZ2U516</accession>
<sequence length="223" mass="24585">MGVGETEGDAGASRRRSSRSRGDRRTSASRRSRPDPRRTRSRSASSARAEQTTQSPDAGVASASHVGARRRRPTDRPNGHPSGDLPAAPSRLALFAQRRGVSVTTIGIAIGLAVFLMLTLAVPVRTYIAQRNEFHNLQQANAELKRETAEYKSRLAQQSDPAYIEAEARKRLQMVMKGDKAVVIINPSREEREAAQAQERKRKATPWYENLMNAVSTPPETRG</sequence>
<evidence type="ECO:0000313" key="4">
    <source>
        <dbReference type="EMBL" id="WYY07961.1"/>
    </source>
</evidence>
<keyword evidence="5" id="KW-1185">Reference proteome</keyword>
<dbReference type="Proteomes" id="UP001479933">
    <property type="component" value="Chromosome"/>
</dbReference>
<reference evidence="4 5" key="1">
    <citation type="journal article" date="2023" name="Virus Evol.">
        <title>Computational host range prediction-The good, the bad, and the ugly.</title>
        <authorList>
            <person name="Howell A.A."/>
            <person name="Versoza C.J."/>
            <person name="Pfeifer S.P."/>
        </authorList>
    </citation>
    <scope>NUCLEOTIDE SEQUENCE [LARGE SCALE GENOMIC DNA]</scope>
    <source>
        <strain evidence="4 5">1610/1b</strain>
    </source>
</reference>
<evidence type="ECO:0000313" key="5">
    <source>
        <dbReference type="Proteomes" id="UP001479933"/>
    </source>
</evidence>
<dbReference type="Pfam" id="PF04977">
    <property type="entry name" value="DivIC"/>
    <property type="match status" value="1"/>
</dbReference>
<feature type="coiled-coil region" evidence="1">
    <location>
        <begin position="127"/>
        <end position="157"/>
    </location>
</feature>
<evidence type="ECO:0000256" key="3">
    <source>
        <dbReference type="SAM" id="Phobius"/>
    </source>
</evidence>
<name>A0ABZ2U516_9ACTN</name>
<protein>
    <submittedName>
        <fullName evidence="4">Septum formation initiator family protein</fullName>
    </submittedName>
</protein>
<proteinExistence type="predicted"/>
<feature type="compositionally biased region" description="Polar residues" evidence="2">
    <location>
        <begin position="213"/>
        <end position="223"/>
    </location>
</feature>
<keyword evidence="3" id="KW-0472">Membrane</keyword>
<feature type="compositionally biased region" description="Basic and acidic residues" evidence="2">
    <location>
        <begin position="20"/>
        <end position="38"/>
    </location>
</feature>
<feature type="region of interest" description="Disordered" evidence="2">
    <location>
        <begin position="190"/>
        <end position="223"/>
    </location>
</feature>
<feature type="region of interest" description="Disordered" evidence="2">
    <location>
        <begin position="1"/>
        <end position="86"/>
    </location>
</feature>
<organism evidence="4 5">
    <name type="scientific">Gordonia hydrophobica</name>
    <dbReference type="NCBI Taxonomy" id="40516"/>
    <lineage>
        <taxon>Bacteria</taxon>
        <taxon>Bacillati</taxon>
        <taxon>Actinomycetota</taxon>
        <taxon>Actinomycetes</taxon>
        <taxon>Mycobacteriales</taxon>
        <taxon>Gordoniaceae</taxon>
        <taxon>Gordonia</taxon>
    </lineage>
</organism>
<dbReference type="RefSeq" id="WP_084247607.1">
    <property type="nucleotide sequence ID" value="NZ_CP136137.1"/>
</dbReference>
<keyword evidence="3" id="KW-1133">Transmembrane helix</keyword>
<evidence type="ECO:0000256" key="1">
    <source>
        <dbReference type="SAM" id="Coils"/>
    </source>
</evidence>